<keyword evidence="4" id="KW-1003">Cell membrane</keyword>
<comment type="subcellular location">
    <subcellularLocation>
        <location evidence="1">Cell membrane</location>
        <topology evidence="1">Multi-pass membrane protein</topology>
    </subcellularLocation>
</comment>
<dbReference type="NCBIfam" id="TIGR00711">
    <property type="entry name" value="efflux_EmrB"/>
    <property type="match status" value="1"/>
</dbReference>
<dbReference type="PANTHER" id="PTHR42718">
    <property type="entry name" value="MAJOR FACILITATOR SUPERFAMILY MULTIDRUG TRANSPORTER MFSC"/>
    <property type="match status" value="1"/>
</dbReference>
<feature type="domain" description="Major facilitator superfamily (MFS) profile" evidence="9">
    <location>
        <begin position="13"/>
        <end position="491"/>
    </location>
</feature>
<evidence type="ECO:0000256" key="8">
    <source>
        <dbReference type="SAM" id="Phobius"/>
    </source>
</evidence>
<sequence length="503" mass="53799">MATPGDGLNRPMITVSIMLATVIQALDGTIANVALPHMQGSLSASQDQITWVLTSFIVAAAIATPLTGWLCDRFGLKNVFLASVAGFTVASVLCGLSQTLTEIVVARMLQGVFGAALVPLSQATLLDINPREKHGSAMAVWGMGVMIGPILGPTLGGWLTDSYNWRWVFFINVPVGAVAFYGIWRYIRPAAAPRRMRFDLFGFLTLGIAIGALQMLLDRGEQNDWFASTETWVEAILLALSFSWFVAHTWTSGPGKSFFDYRLLANGNYVSGLLFIFIVGLVLFATRALTPTMLQGLMGYPAAVAGLVTAPSGLGTMLAMLLVGRMVGRVDLRLLLGIGFAITAFSLWQMSRYTLVLSQSDIVWPGVIQGLGLGLVFVPLSAATFATLSPAMRADGTAIYSLVRNIGSSIGIALVQTLLVRNTATVHASLTEHVTIANPALTGTTPAALAAVNNEITRQASMIAYVDDFWLMMLLTVAVIPLLLLIRPAPKHAETVIDHAAMD</sequence>
<dbReference type="Pfam" id="PF07690">
    <property type="entry name" value="MFS_1"/>
    <property type="match status" value="1"/>
</dbReference>
<keyword evidence="6 8" id="KW-1133">Transmembrane helix</keyword>
<dbReference type="Gene3D" id="1.20.1250.20">
    <property type="entry name" value="MFS general substrate transporter like domains"/>
    <property type="match status" value="1"/>
</dbReference>
<feature type="transmembrane region" description="Helical" evidence="8">
    <location>
        <begin position="297"/>
        <end position="323"/>
    </location>
</feature>
<evidence type="ECO:0000256" key="6">
    <source>
        <dbReference type="ARBA" id="ARBA00022989"/>
    </source>
</evidence>
<evidence type="ECO:0000256" key="3">
    <source>
        <dbReference type="ARBA" id="ARBA00022448"/>
    </source>
</evidence>
<gene>
    <name evidence="10" type="ORF">IP91_00734</name>
</gene>
<dbReference type="PANTHER" id="PTHR42718:SF9">
    <property type="entry name" value="MAJOR FACILITATOR SUPERFAMILY MULTIDRUG TRANSPORTER MFSC"/>
    <property type="match status" value="1"/>
</dbReference>
<feature type="transmembrane region" description="Helical" evidence="8">
    <location>
        <begin position="232"/>
        <end position="251"/>
    </location>
</feature>
<dbReference type="PRINTS" id="PR01036">
    <property type="entry name" value="TCRTETB"/>
</dbReference>
<dbReference type="InterPro" id="IPR020846">
    <property type="entry name" value="MFS_dom"/>
</dbReference>
<feature type="transmembrane region" description="Helical" evidence="8">
    <location>
        <begin position="362"/>
        <end position="386"/>
    </location>
</feature>
<accession>A0A562RKX2</accession>
<protein>
    <submittedName>
        <fullName evidence="10">DHA2 family multidrug resistance protein</fullName>
    </submittedName>
</protein>
<keyword evidence="7 8" id="KW-0472">Membrane</keyword>
<organism evidence="10 11">
    <name type="scientific">Pseudoduganella lurida</name>
    <dbReference type="NCBI Taxonomy" id="1036180"/>
    <lineage>
        <taxon>Bacteria</taxon>
        <taxon>Pseudomonadati</taxon>
        <taxon>Pseudomonadota</taxon>
        <taxon>Betaproteobacteria</taxon>
        <taxon>Burkholderiales</taxon>
        <taxon>Oxalobacteraceae</taxon>
        <taxon>Telluria group</taxon>
        <taxon>Pseudoduganella</taxon>
    </lineage>
</organism>
<feature type="transmembrane region" description="Helical" evidence="8">
    <location>
        <begin position="263"/>
        <end position="285"/>
    </location>
</feature>
<dbReference type="Proteomes" id="UP000318431">
    <property type="component" value="Unassembled WGS sequence"/>
</dbReference>
<feature type="transmembrane region" description="Helical" evidence="8">
    <location>
        <begin position="12"/>
        <end position="31"/>
    </location>
</feature>
<feature type="transmembrane region" description="Helical" evidence="8">
    <location>
        <begin position="469"/>
        <end position="486"/>
    </location>
</feature>
<evidence type="ECO:0000256" key="4">
    <source>
        <dbReference type="ARBA" id="ARBA00022475"/>
    </source>
</evidence>
<feature type="transmembrane region" description="Helical" evidence="8">
    <location>
        <begin position="138"/>
        <end position="159"/>
    </location>
</feature>
<dbReference type="InterPro" id="IPR036259">
    <property type="entry name" value="MFS_trans_sf"/>
</dbReference>
<dbReference type="CDD" id="cd17503">
    <property type="entry name" value="MFS_LmrB_MDR_like"/>
    <property type="match status" value="1"/>
</dbReference>
<keyword evidence="5 8" id="KW-0812">Transmembrane</keyword>
<evidence type="ECO:0000313" key="11">
    <source>
        <dbReference type="Proteomes" id="UP000318431"/>
    </source>
</evidence>
<feature type="transmembrane region" description="Helical" evidence="8">
    <location>
        <begin position="51"/>
        <end position="71"/>
    </location>
</feature>
<comment type="similarity">
    <text evidence="2">Belongs to the major facilitator superfamily. EmrB family.</text>
</comment>
<feature type="transmembrane region" description="Helical" evidence="8">
    <location>
        <begin position="330"/>
        <end position="350"/>
    </location>
</feature>
<comment type="caution">
    <text evidence="10">The sequence shown here is derived from an EMBL/GenBank/DDBJ whole genome shotgun (WGS) entry which is preliminary data.</text>
</comment>
<dbReference type="GO" id="GO:0005886">
    <property type="term" value="C:plasma membrane"/>
    <property type="evidence" value="ECO:0007669"/>
    <property type="project" value="UniProtKB-SubCell"/>
</dbReference>
<reference evidence="10 11" key="1">
    <citation type="journal article" date="2015" name="Stand. Genomic Sci.">
        <title>Genomic Encyclopedia of Bacterial and Archaeal Type Strains, Phase III: the genomes of soil and plant-associated and newly described type strains.</title>
        <authorList>
            <person name="Whitman W.B."/>
            <person name="Woyke T."/>
            <person name="Klenk H.P."/>
            <person name="Zhou Y."/>
            <person name="Lilburn T.G."/>
            <person name="Beck B.J."/>
            <person name="De Vos P."/>
            <person name="Vandamme P."/>
            <person name="Eisen J.A."/>
            <person name="Garrity G."/>
            <person name="Hugenholtz P."/>
            <person name="Kyrpides N.C."/>
        </authorList>
    </citation>
    <scope>NUCLEOTIDE SEQUENCE [LARGE SCALE GENOMIC DNA]</scope>
    <source>
        <strain evidence="10 11">CGMCC 1.10822</strain>
    </source>
</reference>
<dbReference type="Gene3D" id="1.20.1720.10">
    <property type="entry name" value="Multidrug resistance protein D"/>
    <property type="match status" value="1"/>
</dbReference>
<dbReference type="InterPro" id="IPR004638">
    <property type="entry name" value="EmrB-like"/>
</dbReference>
<evidence type="ECO:0000259" key="9">
    <source>
        <dbReference type="PROSITE" id="PS50850"/>
    </source>
</evidence>
<dbReference type="InterPro" id="IPR011701">
    <property type="entry name" value="MFS"/>
</dbReference>
<feature type="transmembrane region" description="Helical" evidence="8">
    <location>
        <begin position="165"/>
        <end position="186"/>
    </location>
</feature>
<feature type="transmembrane region" description="Helical" evidence="8">
    <location>
        <begin position="104"/>
        <end position="126"/>
    </location>
</feature>
<dbReference type="SUPFAM" id="SSF103473">
    <property type="entry name" value="MFS general substrate transporter"/>
    <property type="match status" value="1"/>
</dbReference>
<name>A0A562RKX2_9BURK</name>
<proteinExistence type="inferred from homology"/>
<evidence type="ECO:0000256" key="2">
    <source>
        <dbReference type="ARBA" id="ARBA00008537"/>
    </source>
</evidence>
<dbReference type="AlphaFoldDB" id="A0A562RKX2"/>
<feature type="transmembrane region" description="Helical" evidence="8">
    <location>
        <begin position="198"/>
        <end position="217"/>
    </location>
</feature>
<evidence type="ECO:0000256" key="7">
    <source>
        <dbReference type="ARBA" id="ARBA00023136"/>
    </source>
</evidence>
<evidence type="ECO:0000256" key="5">
    <source>
        <dbReference type="ARBA" id="ARBA00022692"/>
    </source>
</evidence>
<keyword evidence="11" id="KW-1185">Reference proteome</keyword>
<keyword evidence="3" id="KW-0813">Transport</keyword>
<dbReference type="GO" id="GO:0022857">
    <property type="term" value="F:transmembrane transporter activity"/>
    <property type="evidence" value="ECO:0007669"/>
    <property type="project" value="InterPro"/>
</dbReference>
<evidence type="ECO:0000313" key="10">
    <source>
        <dbReference type="EMBL" id="TWI69661.1"/>
    </source>
</evidence>
<evidence type="ECO:0000256" key="1">
    <source>
        <dbReference type="ARBA" id="ARBA00004651"/>
    </source>
</evidence>
<dbReference type="EMBL" id="VLLB01000001">
    <property type="protein sequence ID" value="TWI69661.1"/>
    <property type="molecule type" value="Genomic_DNA"/>
</dbReference>
<dbReference type="PROSITE" id="PS50850">
    <property type="entry name" value="MFS"/>
    <property type="match status" value="1"/>
</dbReference>
<feature type="transmembrane region" description="Helical" evidence="8">
    <location>
        <begin position="78"/>
        <end position="98"/>
    </location>
</feature>
<feature type="transmembrane region" description="Helical" evidence="8">
    <location>
        <begin position="398"/>
        <end position="419"/>
    </location>
</feature>